<accession>A0AAP2DG32</accession>
<gene>
    <name evidence="1" type="ORF">KK078_28025</name>
</gene>
<organism evidence="1 2">
    <name type="scientific">Dawidia soli</name>
    <dbReference type="NCBI Taxonomy" id="2782352"/>
    <lineage>
        <taxon>Bacteria</taxon>
        <taxon>Pseudomonadati</taxon>
        <taxon>Bacteroidota</taxon>
        <taxon>Cytophagia</taxon>
        <taxon>Cytophagales</taxon>
        <taxon>Chryseotaleaceae</taxon>
        <taxon>Dawidia</taxon>
    </lineage>
</organism>
<sequence length="52" mass="5811">MAILNKKENNSYSGISISKKVKSRAQDPFILKKVKEAEAFINKYGLPAALTR</sequence>
<dbReference type="EMBL" id="JAHESC010000067">
    <property type="protein sequence ID" value="MBT1690446.1"/>
    <property type="molecule type" value="Genomic_DNA"/>
</dbReference>
<evidence type="ECO:0000313" key="1">
    <source>
        <dbReference type="EMBL" id="MBT1690446.1"/>
    </source>
</evidence>
<dbReference type="RefSeq" id="WP_254093798.1">
    <property type="nucleotide sequence ID" value="NZ_JAHESC010000067.1"/>
</dbReference>
<dbReference type="Proteomes" id="UP001319180">
    <property type="component" value="Unassembled WGS sequence"/>
</dbReference>
<reference evidence="1 2" key="1">
    <citation type="submission" date="2021-05" db="EMBL/GenBank/DDBJ databases">
        <title>A Polyphasic approach of four new species of the genus Ohtaekwangia: Ohtaekwangia histidinii sp. nov., Ohtaekwangia cretensis sp. nov., Ohtaekwangia indiensis sp. nov., Ohtaekwangia reichenbachii sp. nov. from diverse environment.</title>
        <authorList>
            <person name="Octaviana S."/>
        </authorList>
    </citation>
    <scope>NUCLEOTIDE SEQUENCE [LARGE SCALE GENOMIC DNA]</scope>
    <source>
        <strain evidence="1 2">PWU37</strain>
    </source>
</reference>
<name>A0AAP2DG32_9BACT</name>
<keyword evidence="2" id="KW-1185">Reference proteome</keyword>
<comment type="caution">
    <text evidence="1">The sequence shown here is derived from an EMBL/GenBank/DDBJ whole genome shotgun (WGS) entry which is preliminary data.</text>
</comment>
<dbReference type="AlphaFoldDB" id="A0AAP2DG32"/>
<proteinExistence type="predicted"/>
<evidence type="ECO:0000313" key="2">
    <source>
        <dbReference type="Proteomes" id="UP001319180"/>
    </source>
</evidence>
<protein>
    <submittedName>
        <fullName evidence="1">Uncharacterized protein</fullName>
    </submittedName>
</protein>